<feature type="region of interest" description="Disordered" evidence="1">
    <location>
        <begin position="65"/>
        <end position="84"/>
    </location>
</feature>
<dbReference type="EMBL" id="JAUCMX010000012">
    <property type="protein sequence ID" value="KAK3529305.1"/>
    <property type="molecule type" value="Genomic_DNA"/>
</dbReference>
<sequence length="97" mass="11200">MLHLRNDECHPSNFVALILHRVAGNLECMSGNLGHEEGEPTHHRAQSHTYTLTFTQYGQFRDANQPTTHDFRLGRKPKYPEETPKAWEEHVNTIHNG</sequence>
<comment type="caution">
    <text evidence="2">The sequence shown here is derived from an EMBL/GenBank/DDBJ whole genome shotgun (WGS) entry which is preliminary data.</text>
</comment>
<feature type="compositionally biased region" description="Basic and acidic residues" evidence="1">
    <location>
        <begin position="69"/>
        <end position="84"/>
    </location>
</feature>
<name>A0AAE0QQA7_9TELE</name>
<protein>
    <submittedName>
        <fullName evidence="2">Uncharacterized protein</fullName>
    </submittedName>
</protein>
<accession>A0AAE0QQA7</accession>
<organism evidence="2 3">
    <name type="scientific">Hemibagrus guttatus</name>
    <dbReference type="NCBI Taxonomy" id="175788"/>
    <lineage>
        <taxon>Eukaryota</taxon>
        <taxon>Metazoa</taxon>
        <taxon>Chordata</taxon>
        <taxon>Craniata</taxon>
        <taxon>Vertebrata</taxon>
        <taxon>Euteleostomi</taxon>
        <taxon>Actinopterygii</taxon>
        <taxon>Neopterygii</taxon>
        <taxon>Teleostei</taxon>
        <taxon>Ostariophysi</taxon>
        <taxon>Siluriformes</taxon>
        <taxon>Bagridae</taxon>
        <taxon>Hemibagrus</taxon>
    </lineage>
</organism>
<proteinExistence type="predicted"/>
<evidence type="ECO:0000313" key="3">
    <source>
        <dbReference type="Proteomes" id="UP001274896"/>
    </source>
</evidence>
<evidence type="ECO:0000256" key="1">
    <source>
        <dbReference type="SAM" id="MobiDB-lite"/>
    </source>
</evidence>
<dbReference type="AlphaFoldDB" id="A0AAE0QQA7"/>
<evidence type="ECO:0000313" key="2">
    <source>
        <dbReference type="EMBL" id="KAK3529305.1"/>
    </source>
</evidence>
<reference evidence="2" key="1">
    <citation type="submission" date="2023-06" db="EMBL/GenBank/DDBJ databases">
        <title>Male Hemibagrus guttatus genome.</title>
        <authorList>
            <person name="Bian C."/>
        </authorList>
    </citation>
    <scope>NUCLEOTIDE SEQUENCE</scope>
    <source>
        <strain evidence="2">Male_cb2023</strain>
        <tissue evidence="2">Muscle</tissue>
    </source>
</reference>
<keyword evidence="3" id="KW-1185">Reference proteome</keyword>
<gene>
    <name evidence="2" type="ORF">QTP70_029170</name>
</gene>
<dbReference type="Proteomes" id="UP001274896">
    <property type="component" value="Unassembled WGS sequence"/>
</dbReference>